<proteinExistence type="inferred from homology"/>
<feature type="region of interest" description="Disordered" evidence="5">
    <location>
        <begin position="25"/>
        <end position="47"/>
    </location>
</feature>
<dbReference type="CDD" id="cd18832">
    <property type="entry name" value="GH43_GsAbnA-like"/>
    <property type="match status" value="1"/>
</dbReference>
<keyword evidence="10" id="KW-1185">Reference proteome</keyword>
<evidence type="ECO:0000256" key="2">
    <source>
        <dbReference type="ARBA" id="ARBA00009865"/>
    </source>
</evidence>
<gene>
    <name evidence="9" type="ORF">GCM10023169_25360</name>
</gene>
<dbReference type="PANTHER" id="PTHR43301">
    <property type="entry name" value="ARABINAN ENDO-1,5-ALPHA-L-ARABINOSIDASE"/>
    <property type="match status" value="1"/>
</dbReference>
<dbReference type="InterPro" id="IPR023296">
    <property type="entry name" value="Glyco_hydro_beta-prop_sf"/>
</dbReference>
<evidence type="ECO:0000313" key="9">
    <source>
        <dbReference type="EMBL" id="GAA4426509.1"/>
    </source>
</evidence>
<sequence length="790" mass="85135">MSARHRWPRPLAALSAAALASTLATSAAATPDRPEPEPPTFADASVHDPSLVQSGDEFWVFGSHLAAARTTDFMQWEKTADLVTPDNPLFEDVTTELAETFEWAESDTLWAADVIQIEDGRYYMYYNACRGDSPRSAMGVAVADDVDGPYEDLGVILKSGHREGEGPSEDGTPYDARVHPNVVDPDTFYDAEGDLWMVYGSYSGGIFILEMDEETGLPEPGQGYGTHLTGGNHSRIEGPNIMYDPDSGYYYMFLSFGGLAADGGYNMRVVRAAHPAGPYYDAEGNDMREVRSDPEQPIFDDASIEPFGTKLMGNHLFQREVGDPGTGPGTGYVSPGHNTSYRDPETGRMHLIFHSRFPGQGERHEIRVHEMYMNSGGWPVVAPYRYAGTAADHVLRPDLVGDYRFIDHSKDISADIIEAETVTLNRDGSVTGAAEGRWQLYNQNQARITVEDQTYEGVFTRQWEPTSQSWVMTFSVLSDAGVSLWGSQTEPMTDEAVVSAVVSDLSLGDTDGVVADLTLPTEGTHGATIEWTSSAPEVISADGQVTRPAADEDDAVVILSAEVTKGTVTERVTYTVTVSAEPEPGLVAEYDFDGDLAEAEGRVPAGEVTGNRLDNTGGSVSFAPGIDGEAVVLDGASGVRLPDGLIAGNEYSVSLWVRPERLTQYTTTFFGARDPNNWVSVVPQGHDGVGGNTMVWSGATTYYDGDAGSQLPVGEWSHLALTVSAGEITLYLDGQAVHEGTGFPDVFTTADGAFALGVNWWDAPFDGAMDELEVHTGALTPEEVAELATP</sequence>
<dbReference type="Gene3D" id="2.40.128.10">
    <property type="match status" value="1"/>
</dbReference>
<evidence type="ECO:0000313" key="10">
    <source>
        <dbReference type="Proteomes" id="UP001500622"/>
    </source>
</evidence>
<protein>
    <recommendedName>
        <fullName evidence="11">Arabinan endo-1,5-alpha-L-arabinosidase</fullName>
    </recommendedName>
</protein>
<organism evidence="9 10">
    <name type="scientific">Georgenia halophila</name>
    <dbReference type="NCBI Taxonomy" id="620889"/>
    <lineage>
        <taxon>Bacteria</taxon>
        <taxon>Bacillati</taxon>
        <taxon>Actinomycetota</taxon>
        <taxon>Actinomycetes</taxon>
        <taxon>Micrococcales</taxon>
        <taxon>Bogoriellaceae</taxon>
        <taxon>Georgenia</taxon>
    </lineage>
</organism>
<keyword evidence="6" id="KW-0732">Signal</keyword>
<dbReference type="PANTHER" id="PTHR43301:SF3">
    <property type="entry name" value="ARABINAN ENDO-1,5-ALPHA-L-ARABINOSIDASE A-RELATED"/>
    <property type="match status" value="1"/>
</dbReference>
<feature type="signal peptide" evidence="6">
    <location>
        <begin position="1"/>
        <end position="29"/>
    </location>
</feature>
<keyword evidence="3" id="KW-0378">Hydrolase</keyword>
<evidence type="ECO:0000256" key="5">
    <source>
        <dbReference type="SAM" id="MobiDB-lite"/>
    </source>
</evidence>
<feature type="domain" description="Atrophied bacterial Ig" evidence="8">
    <location>
        <begin position="503"/>
        <end position="580"/>
    </location>
</feature>
<evidence type="ECO:0000256" key="1">
    <source>
        <dbReference type="ARBA" id="ARBA00004834"/>
    </source>
</evidence>
<dbReference type="RefSeq" id="WP_345216624.1">
    <property type="nucleotide sequence ID" value="NZ_BAABGN010000011.1"/>
</dbReference>
<dbReference type="Pfam" id="PF13385">
    <property type="entry name" value="Laminin_G_3"/>
    <property type="match status" value="1"/>
</dbReference>
<accession>A0ABP8LDT3</accession>
<feature type="chain" id="PRO_5046147151" description="Arabinan endo-1,5-alpha-L-arabinosidase" evidence="6">
    <location>
        <begin position="30"/>
        <end position="790"/>
    </location>
</feature>
<keyword evidence="4" id="KW-0326">Glycosidase</keyword>
<feature type="domain" description="Extracellular endo-alpha-(1-&gt;5)-L-arabinanase C-terminal" evidence="7">
    <location>
        <begin position="383"/>
        <end position="486"/>
    </location>
</feature>
<dbReference type="Proteomes" id="UP001500622">
    <property type="component" value="Unassembled WGS sequence"/>
</dbReference>
<dbReference type="Pfam" id="PF20578">
    <property type="entry name" value="aBig_2"/>
    <property type="match status" value="1"/>
</dbReference>
<dbReference type="Pfam" id="PF16369">
    <property type="entry name" value="GH43_C"/>
    <property type="match status" value="1"/>
</dbReference>
<dbReference type="InterPro" id="IPR006710">
    <property type="entry name" value="Glyco_hydro_43"/>
</dbReference>
<dbReference type="Pfam" id="PF04616">
    <property type="entry name" value="Glyco_hydro_43"/>
    <property type="match status" value="1"/>
</dbReference>
<dbReference type="InterPro" id="IPR013320">
    <property type="entry name" value="ConA-like_dom_sf"/>
</dbReference>
<evidence type="ECO:0000259" key="8">
    <source>
        <dbReference type="Pfam" id="PF20578"/>
    </source>
</evidence>
<dbReference type="EMBL" id="BAABGN010000011">
    <property type="protein sequence ID" value="GAA4426509.1"/>
    <property type="molecule type" value="Genomic_DNA"/>
</dbReference>
<evidence type="ECO:0000259" key="7">
    <source>
        <dbReference type="Pfam" id="PF16369"/>
    </source>
</evidence>
<evidence type="ECO:0000256" key="3">
    <source>
        <dbReference type="ARBA" id="ARBA00022801"/>
    </source>
</evidence>
<comment type="caution">
    <text evidence="9">The sequence shown here is derived from an EMBL/GenBank/DDBJ whole genome shotgun (WGS) entry which is preliminary data.</text>
</comment>
<dbReference type="Gene3D" id="2.115.10.20">
    <property type="entry name" value="Glycosyl hydrolase domain, family 43"/>
    <property type="match status" value="1"/>
</dbReference>
<name>A0ABP8LDT3_9MICO</name>
<comment type="pathway">
    <text evidence="1">Glycan metabolism; L-arabinan degradation.</text>
</comment>
<evidence type="ECO:0000256" key="4">
    <source>
        <dbReference type="ARBA" id="ARBA00023295"/>
    </source>
</evidence>
<dbReference type="InterPro" id="IPR032291">
    <property type="entry name" value="Abn2_C"/>
</dbReference>
<dbReference type="Gene3D" id="2.60.120.200">
    <property type="match status" value="1"/>
</dbReference>
<reference evidence="10" key="1">
    <citation type="journal article" date="2019" name="Int. J. Syst. Evol. Microbiol.">
        <title>The Global Catalogue of Microorganisms (GCM) 10K type strain sequencing project: providing services to taxonomists for standard genome sequencing and annotation.</title>
        <authorList>
            <consortium name="The Broad Institute Genomics Platform"/>
            <consortium name="The Broad Institute Genome Sequencing Center for Infectious Disease"/>
            <person name="Wu L."/>
            <person name="Ma J."/>
        </authorList>
    </citation>
    <scope>NUCLEOTIDE SEQUENCE [LARGE SCALE GENOMIC DNA]</scope>
    <source>
        <strain evidence="10">JCM 17810</strain>
    </source>
</reference>
<evidence type="ECO:0000256" key="6">
    <source>
        <dbReference type="SAM" id="SignalP"/>
    </source>
</evidence>
<dbReference type="InterPro" id="IPR046780">
    <property type="entry name" value="aBig_2"/>
</dbReference>
<dbReference type="SUPFAM" id="SSF75005">
    <property type="entry name" value="Arabinanase/levansucrase/invertase"/>
    <property type="match status" value="1"/>
</dbReference>
<dbReference type="InterPro" id="IPR050727">
    <property type="entry name" value="GH43_arabinanases"/>
</dbReference>
<comment type="similarity">
    <text evidence="2">Belongs to the glycosyl hydrolase 43 family.</text>
</comment>
<evidence type="ECO:0008006" key="11">
    <source>
        <dbReference type="Google" id="ProtNLM"/>
    </source>
</evidence>
<dbReference type="SUPFAM" id="SSF49899">
    <property type="entry name" value="Concanavalin A-like lectins/glucanases"/>
    <property type="match status" value="1"/>
</dbReference>